<dbReference type="InterPro" id="IPR013249">
    <property type="entry name" value="RNA_pol_sigma70_r4_t2"/>
</dbReference>
<dbReference type="PANTHER" id="PTHR43133:SF8">
    <property type="entry name" value="RNA POLYMERASE SIGMA FACTOR HI_1459-RELATED"/>
    <property type="match status" value="1"/>
</dbReference>
<keyword evidence="2" id="KW-0805">Transcription regulation</keyword>
<gene>
    <name evidence="8" type="ORF">GCM10009727_91100</name>
</gene>
<evidence type="ECO:0000256" key="6">
    <source>
        <dbReference type="SAM" id="MobiDB-lite"/>
    </source>
</evidence>
<organism evidence="8 9">
    <name type="scientific">Actinomadura napierensis</name>
    <dbReference type="NCBI Taxonomy" id="267854"/>
    <lineage>
        <taxon>Bacteria</taxon>
        <taxon>Bacillati</taxon>
        <taxon>Actinomycetota</taxon>
        <taxon>Actinomycetes</taxon>
        <taxon>Streptosporangiales</taxon>
        <taxon>Thermomonosporaceae</taxon>
        <taxon>Actinomadura</taxon>
    </lineage>
</organism>
<feature type="compositionally biased region" description="Low complexity" evidence="6">
    <location>
        <begin position="1"/>
        <end position="13"/>
    </location>
</feature>
<evidence type="ECO:0000256" key="3">
    <source>
        <dbReference type="ARBA" id="ARBA00023082"/>
    </source>
</evidence>
<keyword evidence="5" id="KW-0804">Transcription</keyword>
<dbReference type="Gene3D" id="1.10.10.10">
    <property type="entry name" value="Winged helix-like DNA-binding domain superfamily/Winged helix DNA-binding domain"/>
    <property type="match status" value="1"/>
</dbReference>
<comment type="similarity">
    <text evidence="1">Belongs to the sigma-70 factor family. ECF subfamily.</text>
</comment>
<proteinExistence type="inferred from homology"/>
<dbReference type="SUPFAM" id="SSF88659">
    <property type="entry name" value="Sigma3 and sigma4 domains of RNA polymerase sigma factors"/>
    <property type="match status" value="1"/>
</dbReference>
<evidence type="ECO:0000256" key="2">
    <source>
        <dbReference type="ARBA" id="ARBA00023015"/>
    </source>
</evidence>
<feature type="domain" description="RNA polymerase sigma factor 70 region 4 type 2" evidence="7">
    <location>
        <begin position="163"/>
        <end position="213"/>
    </location>
</feature>
<dbReference type="InterPro" id="IPR013324">
    <property type="entry name" value="RNA_pol_sigma_r3/r4-like"/>
</dbReference>
<dbReference type="PANTHER" id="PTHR43133">
    <property type="entry name" value="RNA POLYMERASE ECF-TYPE SIGMA FACTO"/>
    <property type="match status" value="1"/>
</dbReference>
<dbReference type="SUPFAM" id="SSF88946">
    <property type="entry name" value="Sigma2 domain of RNA polymerase sigma factors"/>
    <property type="match status" value="1"/>
</dbReference>
<evidence type="ECO:0000313" key="9">
    <source>
        <dbReference type="Proteomes" id="UP001501020"/>
    </source>
</evidence>
<name>A0ABP5MC24_9ACTN</name>
<keyword evidence="4" id="KW-0238">DNA-binding</keyword>
<keyword evidence="3" id="KW-0731">Sigma factor</keyword>
<sequence>MAAQPAGAAAAGRADARGPADDDTAGDEAVAAGAQERDMHDSNILSTDLEDKVRPVSALDPDVVRRAQRGDLMALNEVLEALTPYVRRLCGPIALQDAPDAAQETLIVVMRELKGLRDPEALFGWVRVIAVREAVRVAKRSSRTVPAEPADVPAPGDPSLAADVRDVLDRLSPEHRAVLTLRDLEGLDEETAARMLRVPAGTVRSRLFRARARFRLSWRDEGSPS</sequence>
<protein>
    <recommendedName>
        <fullName evidence="7">RNA polymerase sigma factor 70 region 4 type 2 domain-containing protein</fullName>
    </recommendedName>
</protein>
<evidence type="ECO:0000313" key="8">
    <source>
        <dbReference type="EMBL" id="GAA2168889.1"/>
    </source>
</evidence>
<dbReference type="Pfam" id="PF08281">
    <property type="entry name" value="Sigma70_r4_2"/>
    <property type="match status" value="1"/>
</dbReference>
<keyword evidence="9" id="KW-1185">Reference proteome</keyword>
<accession>A0ABP5MC24</accession>
<evidence type="ECO:0000256" key="4">
    <source>
        <dbReference type="ARBA" id="ARBA00023125"/>
    </source>
</evidence>
<dbReference type="InterPro" id="IPR013325">
    <property type="entry name" value="RNA_pol_sigma_r2"/>
</dbReference>
<comment type="caution">
    <text evidence="8">The sequence shown here is derived from an EMBL/GenBank/DDBJ whole genome shotgun (WGS) entry which is preliminary data.</text>
</comment>
<dbReference type="Gene3D" id="1.10.1740.10">
    <property type="match status" value="1"/>
</dbReference>
<reference evidence="9" key="1">
    <citation type="journal article" date="2019" name="Int. J. Syst. Evol. Microbiol.">
        <title>The Global Catalogue of Microorganisms (GCM) 10K type strain sequencing project: providing services to taxonomists for standard genome sequencing and annotation.</title>
        <authorList>
            <consortium name="The Broad Institute Genomics Platform"/>
            <consortium name="The Broad Institute Genome Sequencing Center for Infectious Disease"/>
            <person name="Wu L."/>
            <person name="Ma J."/>
        </authorList>
    </citation>
    <scope>NUCLEOTIDE SEQUENCE [LARGE SCALE GENOMIC DNA]</scope>
    <source>
        <strain evidence="9">JCM 13850</strain>
    </source>
</reference>
<dbReference type="InterPro" id="IPR036388">
    <property type="entry name" value="WH-like_DNA-bd_sf"/>
</dbReference>
<dbReference type="InterPro" id="IPR039425">
    <property type="entry name" value="RNA_pol_sigma-70-like"/>
</dbReference>
<dbReference type="EMBL" id="BAAAMR010000164">
    <property type="protein sequence ID" value="GAA2168889.1"/>
    <property type="molecule type" value="Genomic_DNA"/>
</dbReference>
<evidence type="ECO:0000256" key="5">
    <source>
        <dbReference type="ARBA" id="ARBA00023163"/>
    </source>
</evidence>
<evidence type="ECO:0000259" key="7">
    <source>
        <dbReference type="Pfam" id="PF08281"/>
    </source>
</evidence>
<feature type="region of interest" description="Disordered" evidence="6">
    <location>
        <begin position="1"/>
        <end position="43"/>
    </location>
</feature>
<dbReference type="Proteomes" id="UP001501020">
    <property type="component" value="Unassembled WGS sequence"/>
</dbReference>
<evidence type="ECO:0000256" key="1">
    <source>
        <dbReference type="ARBA" id="ARBA00010641"/>
    </source>
</evidence>